<evidence type="ECO:0000256" key="5">
    <source>
        <dbReference type="SAM" id="MobiDB-lite"/>
    </source>
</evidence>
<dbReference type="InterPro" id="IPR030400">
    <property type="entry name" value="Sedolisin_dom"/>
</dbReference>
<keyword evidence="6" id="KW-0732">Signal</keyword>
<comment type="similarity">
    <text evidence="4">Belongs to the peptidase S8 family.</text>
</comment>
<evidence type="ECO:0000313" key="9">
    <source>
        <dbReference type="Proteomes" id="UP001333996"/>
    </source>
</evidence>
<dbReference type="SUPFAM" id="SSF117281">
    <property type="entry name" value="Kelch motif"/>
    <property type="match status" value="2"/>
</dbReference>
<dbReference type="Proteomes" id="UP001333996">
    <property type="component" value="Unassembled WGS sequence"/>
</dbReference>
<evidence type="ECO:0000256" key="6">
    <source>
        <dbReference type="SAM" id="SignalP"/>
    </source>
</evidence>
<feature type="active site" description="Charge relay system" evidence="4">
    <location>
        <position position="351"/>
    </location>
</feature>
<evidence type="ECO:0000256" key="1">
    <source>
        <dbReference type="ARBA" id="ARBA00022670"/>
    </source>
</evidence>
<name>A0ABU7FGC4_9ACTN</name>
<dbReference type="PROSITE" id="PS51892">
    <property type="entry name" value="SUBTILASE"/>
    <property type="match status" value="1"/>
</dbReference>
<feature type="active site" description="Charge relay system" evidence="4">
    <location>
        <position position="123"/>
    </location>
</feature>
<dbReference type="Pfam" id="PF13620">
    <property type="entry name" value="CarboxypepD_reg"/>
    <property type="match status" value="1"/>
</dbReference>
<reference evidence="8" key="1">
    <citation type="submission" date="2024-01" db="EMBL/GenBank/DDBJ databases">
        <title>First draft genome sequence data of TA4-1, the type strain of Gram-positive actinobacterium Streptomyces chiangmaiensis.</title>
        <authorList>
            <person name="Yasawong M."/>
            <person name="Nantapong N."/>
        </authorList>
    </citation>
    <scope>NUCLEOTIDE SEQUENCE</scope>
    <source>
        <strain evidence="8">TA4-1</strain>
    </source>
</reference>
<evidence type="ECO:0000256" key="3">
    <source>
        <dbReference type="ARBA" id="ARBA00022825"/>
    </source>
</evidence>
<feature type="compositionally biased region" description="Low complexity" evidence="5">
    <location>
        <begin position="38"/>
        <end position="56"/>
    </location>
</feature>
<dbReference type="Gene3D" id="2.120.10.80">
    <property type="entry name" value="Kelch-type beta propeller"/>
    <property type="match status" value="2"/>
</dbReference>
<dbReference type="SUPFAM" id="SSF52743">
    <property type="entry name" value="Subtilisin-like"/>
    <property type="match status" value="1"/>
</dbReference>
<evidence type="ECO:0000259" key="7">
    <source>
        <dbReference type="PROSITE" id="PS51695"/>
    </source>
</evidence>
<dbReference type="RefSeq" id="WP_329507401.1">
    <property type="nucleotide sequence ID" value="NZ_BAAAYZ010000019.1"/>
</dbReference>
<dbReference type="PROSITE" id="PS00138">
    <property type="entry name" value="SUBTILASE_SER"/>
    <property type="match status" value="1"/>
</dbReference>
<dbReference type="SUPFAM" id="SSF49899">
    <property type="entry name" value="Concanavalin A-like lectins/glucanases"/>
    <property type="match status" value="1"/>
</dbReference>
<dbReference type="Gene3D" id="3.40.50.200">
    <property type="entry name" value="Peptidase S8/S53 domain"/>
    <property type="match status" value="1"/>
</dbReference>
<feature type="chain" id="PRO_5047220623" evidence="6">
    <location>
        <begin position="34"/>
        <end position="1420"/>
    </location>
</feature>
<keyword evidence="2 4" id="KW-0378">Hydrolase</keyword>
<dbReference type="InterPro" id="IPR006652">
    <property type="entry name" value="Kelch_1"/>
</dbReference>
<dbReference type="EMBL" id="JAYWVC010000033">
    <property type="protein sequence ID" value="MED7822979.1"/>
    <property type="molecule type" value="Genomic_DNA"/>
</dbReference>
<dbReference type="SUPFAM" id="SSF49452">
    <property type="entry name" value="Starch-binding domain-like"/>
    <property type="match status" value="1"/>
</dbReference>
<evidence type="ECO:0000313" key="8">
    <source>
        <dbReference type="EMBL" id="MED7822979.1"/>
    </source>
</evidence>
<gene>
    <name evidence="8" type="ORF">VXC91_13555</name>
</gene>
<feature type="region of interest" description="Disordered" evidence="5">
    <location>
        <begin position="38"/>
        <end position="57"/>
    </location>
</feature>
<dbReference type="Pfam" id="PF24681">
    <property type="entry name" value="Kelch_KLHDC2_KLHL20_DRC7"/>
    <property type="match status" value="1"/>
</dbReference>
<comment type="caution">
    <text evidence="8">The sequence shown here is derived from an EMBL/GenBank/DDBJ whole genome shotgun (WGS) entry which is preliminary data.</text>
</comment>
<feature type="signal peptide" evidence="6">
    <location>
        <begin position="1"/>
        <end position="33"/>
    </location>
</feature>
<accession>A0ABU7FGC4</accession>
<keyword evidence="9" id="KW-1185">Reference proteome</keyword>
<dbReference type="CDD" id="cd04056">
    <property type="entry name" value="Peptidases_S53"/>
    <property type="match status" value="1"/>
</dbReference>
<dbReference type="InterPro" id="IPR008969">
    <property type="entry name" value="CarboxyPept-like_regulatory"/>
</dbReference>
<dbReference type="Gene3D" id="2.60.40.1120">
    <property type="entry name" value="Carboxypeptidase-like, regulatory domain"/>
    <property type="match status" value="3"/>
</dbReference>
<dbReference type="InterPro" id="IPR036852">
    <property type="entry name" value="Peptidase_S8/S53_dom_sf"/>
</dbReference>
<evidence type="ECO:0000256" key="4">
    <source>
        <dbReference type="PROSITE-ProRule" id="PRU01240"/>
    </source>
</evidence>
<keyword evidence="1 4" id="KW-0645">Protease</keyword>
<dbReference type="PROSITE" id="PS51695">
    <property type="entry name" value="SEDOLISIN"/>
    <property type="match status" value="1"/>
</dbReference>
<protein>
    <submittedName>
        <fullName evidence="8">Carboxypeptidase regulatory-like domain-containing protein</fullName>
    </submittedName>
</protein>
<dbReference type="InterPro" id="IPR023828">
    <property type="entry name" value="Peptidase_S8_Ser-AS"/>
</dbReference>
<sequence length="1420" mass="146642">MSRRLLRLLTPAVIVVSTLVAQCLPGAVDVAHAAAPVTTASTGSATTATGSRASAGQWKTERICTEPVRVGYAQCQSIRRTPPTASRQADPAETVYGYGPADISSAYNLPSGGGDGATVAIVDAFDDPTAESDLATYREHWGLPPCTTDNGCFTKIDQRGGHDYPVPDESWAGEISLDLDAVSAACPRCHILLVEADSNSAEDLGQAVDQAVASGAQVVSNSYGGPEDPGVISAGEKHYQHPGVAIVASSGDNGYGVSYPASSPYVTSVGGTSLTRDASTSRGWTETVWNNYSGAPGSGCSAVEPKPYFQNDPGCHGRTVADVSALADPFTGLAVYQTFGGFGWSQYGGTSLAAPIIAGVYALAGRPAAGDSPNWYPYAAPTGSLNDVTAGDNGSCDQAAKYLCTAGEGYDGPTGLGTPNGVSAFGQPGPHGHLAGTVTDKTSHAPLKNASVTVSGGGHDVTATTDADGRFDITRPVGTYTVAVTAFGYVAAKRTVEVTDGQTSTESFPLDARPLVTVSGTVNDGSGHGWPLYATVTVPGTPLPAVHTDPFTGRYRMRVPVQSDLTLHVQAESPGYRTADAAVSVDATAVDQDIAVPVDEEICTAAGYRHHYTGMPAQGFESTETPAGWRVDNATENGGWEFDRGTVIPRDNETTGSGNFALIDTFLQDHKDSSLTTPPIDLTGVDHPVVGFHTRFVGYVPTQAADVDVSVDGGATWSTIWEEHGLAIINGPLVLPIPQAAGRSGVLVRFHYDGQYGRYWELDDVYVGTRTCDPVAGGIVAGRVLDANTGDGVDGATVTAVAHPDPRATSVATPEDDALGDGYFALFAQGDGRQQFTASARNRVSLTRPVTVSADAVTRADFRLATAALTVKPATVTRSVQLGKSGKAAFTVTNSGSAPAHVSLVEQPGGFTQPRGQAASAPIPVRRVPGVASDGARGSGHRQAGASPMVTTRTAMTASTASDGPVWTPLADYPGGPLMDNAVARSDDGKIYVVGGTPDGHGPTARGYVYDPVRLLWSALPDLPVPVQQPSAAFVSGRLVVAGGWGPQDAVTDVQIYDPATHEWSRGAPLPEPRGAAGSAVLGGRLYVVGGCDIGDCAPAANTVFAYDPVRDQWSRAADYPAGRAFMSCGGLAGRVVCAGGLDTASGDGSAATYSYDPRTDAWTHVADLPTGWWGAATTVANGQLLMSGGVAGGTGPTSSVTNEGHAYDPVAGEWRALPNAPAPFYRGAAACGVYRIGGAADYFNGTPTAQELPGYDICGPVGDVPWLSESDSSFTLQPGKSKTVTLTLNAGDASAVDQPGNYTAALAVRLDGPVQPAPVQITMRVEPSGKWSRLSGTVRGAGCTGTVTSPTRATVTVRTQHSTVTLWTDDAGNWSLWAPRDDRATLVYSKDGYTGLTRTVTVRPGSTDATDVTLRPTRC</sequence>
<proteinExistence type="inferred from homology"/>
<dbReference type="SMART" id="SM00612">
    <property type="entry name" value="Kelch"/>
    <property type="match status" value="5"/>
</dbReference>
<organism evidence="8 9">
    <name type="scientific">Streptomyces chiangmaiensis</name>
    <dbReference type="NCBI Taxonomy" id="766497"/>
    <lineage>
        <taxon>Bacteria</taxon>
        <taxon>Bacillati</taxon>
        <taxon>Actinomycetota</taxon>
        <taxon>Actinomycetes</taxon>
        <taxon>Kitasatosporales</taxon>
        <taxon>Streptomycetaceae</taxon>
        <taxon>Streptomyces</taxon>
    </lineage>
</organism>
<dbReference type="Gene3D" id="2.60.120.260">
    <property type="entry name" value="Galactose-binding domain-like"/>
    <property type="match status" value="1"/>
</dbReference>
<dbReference type="InterPro" id="IPR013784">
    <property type="entry name" value="Carb-bd-like_fold"/>
</dbReference>
<feature type="domain" description="Peptidase S53" evidence="7">
    <location>
        <begin position="97"/>
        <end position="431"/>
    </location>
</feature>
<dbReference type="PANTHER" id="PTHR45632">
    <property type="entry name" value="LD33804P"/>
    <property type="match status" value="1"/>
</dbReference>
<feature type="active site" description="Charge relay system" evidence="4">
    <location>
        <position position="162"/>
    </location>
</feature>
<dbReference type="SUPFAM" id="SSF49464">
    <property type="entry name" value="Carboxypeptidase regulatory domain-like"/>
    <property type="match status" value="2"/>
</dbReference>
<dbReference type="InterPro" id="IPR013320">
    <property type="entry name" value="ConA-like_dom_sf"/>
</dbReference>
<keyword evidence="3 4" id="KW-0720">Serine protease</keyword>
<dbReference type="InterPro" id="IPR015915">
    <property type="entry name" value="Kelch-typ_b-propeller"/>
</dbReference>
<evidence type="ECO:0000256" key="2">
    <source>
        <dbReference type="ARBA" id="ARBA00022801"/>
    </source>
</evidence>